<reference evidence="1 2" key="1">
    <citation type="submission" date="2022-11" db="EMBL/GenBank/DDBJ databases">
        <title>Minimal conservation of predation-associated metabolite biosynthetic gene clusters underscores biosynthetic potential of Myxococcota including descriptions for ten novel species: Archangium lansinium sp. nov., Myxococcus landrumus sp. nov., Nannocystis bai.</title>
        <authorList>
            <person name="Ahearne A."/>
            <person name="Stevens C."/>
            <person name="Dowd S."/>
        </authorList>
    </citation>
    <scope>NUCLEOTIDE SEQUENCE [LARGE SCALE GENOMIC DNA]</scope>
    <source>
        <strain evidence="1 2">BB15-2</strain>
    </source>
</reference>
<dbReference type="RefSeq" id="WP_272089468.1">
    <property type="nucleotide sequence ID" value="NZ_JAQNDL010000003.1"/>
</dbReference>
<evidence type="ECO:0000313" key="1">
    <source>
        <dbReference type="EMBL" id="MDC0720963.1"/>
    </source>
</evidence>
<protein>
    <recommendedName>
        <fullName evidence="3">Knr4/Smi1-like domain-containing protein</fullName>
    </recommendedName>
</protein>
<accession>A0ABT5E7T4</accession>
<evidence type="ECO:0008006" key="3">
    <source>
        <dbReference type="Google" id="ProtNLM"/>
    </source>
</evidence>
<dbReference type="Proteomes" id="UP001221686">
    <property type="component" value="Unassembled WGS sequence"/>
</dbReference>
<dbReference type="PANTHER" id="PTHR32011">
    <property type="entry name" value="OS08G0472400 PROTEIN"/>
    <property type="match status" value="1"/>
</dbReference>
<name>A0ABT5E7T4_9BACT</name>
<sequence>MAKRRSSEVPGEFGEPFLRWLGAATEEAWSREEEPTLADYEAWGVGGSHWRRGTRWTGGLSDAELAQIERRFAVRFPADHRPFLQLLHATEPWMGGAGFAADDRLVPREEPGFYHWQRDEAAIQAALAEVLDGLVFDVEANALWRDSWGPRPGEADQRRARVAALVAGAPRLLPIYGHRHVLAEGPTLVLSVWQSDIIVYGHDLRDYLLAELHGFVGVEYERSATDFDAVAAIPFWGELIG</sequence>
<organism evidence="1 2">
    <name type="scientific">Nannocystis bainbridge</name>
    <dbReference type="NCBI Taxonomy" id="2995303"/>
    <lineage>
        <taxon>Bacteria</taxon>
        <taxon>Pseudomonadati</taxon>
        <taxon>Myxococcota</taxon>
        <taxon>Polyangia</taxon>
        <taxon>Nannocystales</taxon>
        <taxon>Nannocystaceae</taxon>
        <taxon>Nannocystis</taxon>
    </lineage>
</organism>
<comment type="caution">
    <text evidence="1">The sequence shown here is derived from an EMBL/GenBank/DDBJ whole genome shotgun (WGS) entry which is preliminary data.</text>
</comment>
<gene>
    <name evidence="1" type="ORF">POL25_28920</name>
</gene>
<evidence type="ECO:0000313" key="2">
    <source>
        <dbReference type="Proteomes" id="UP001221686"/>
    </source>
</evidence>
<proteinExistence type="predicted"/>
<dbReference type="PANTHER" id="PTHR32011:SF2">
    <property type="entry name" value="OS08G0472400 PROTEIN"/>
    <property type="match status" value="1"/>
</dbReference>
<dbReference type="EMBL" id="JAQNDL010000003">
    <property type="protein sequence ID" value="MDC0720963.1"/>
    <property type="molecule type" value="Genomic_DNA"/>
</dbReference>
<keyword evidence="2" id="KW-1185">Reference proteome</keyword>